<reference evidence="1" key="1">
    <citation type="submission" date="2022-10" db="EMBL/GenBank/DDBJ databases">
        <title>Catenovulum adriacola sp. nov. isolated in the Harbour of Susak.</title>
        <authorList>
            <person name="Schoch T."/>
            <person name="Reich S.J."/>
            <person name="Stoeferle S."/>
            <person name="Flaiz M."/>
            <person name="Kazda M."/>
            <person name="Riedel C.U."/>
            <person name="Duerre P."/>
        </authorList>
    </citation>
    <scope>NUCLEOTIDE SEQUENCE</scope>
    <source>
        <strain evidence="1">TS8</strain>
        <plasmid evidence="1">pCadTS8_2</plasmid>
    </source>
</reference>
<evidence type="ECO:0000313" key="1">
    <source>
        <dbReference type="EMBL" id="WAJ72091.1"/>
    </source>
</evidence>
<evidence type="ECO:0000313" key="2">
    <source>
        <dbReference type="Proteomes" id="UP001163726"/>
    </source>
</evidence>
<dbReference type="EMBL" id="CP109967">
    <property type="protein sequence ID" value="WAJ72091.1"/>
    <property type="molecule type" value="Genomic_DNA"/>
</dbReference>
<dbReference type="PROSITE" id="PS51257">
    <property type="entry name" value="PROKAR_LIPOPROTEIN"/>
    <property type="match status" value="1"/>
</dbReference>
<name>A0ABY7ATW7_9ALTE</name>
<evidence type="ECO:0008006" key="3">
    <source>
        <dbReference type="Google" id="ProtNLM"/>
    </source>
</evidence>
<protein>
    <recommendedName>
        <fullName evidence="3">ABC-type amino acid transport substrate-binding protein</fullName>
    </recommendedName>
</protein>
<organism evidence="1 2">
    <name type="scientific">Catenovulum adriaticum</name>
    <dbReference type="NCBI Taxonomy" id="2984846"/>
    <lineage>
        <taxon>Bacteria</taxon>
        <taxon>Pseudomonadati</taxon>
        <taxon>Pseudomonadota</taxon>
        <taxon>Gammaproteobacteria</taxon>
        <taxon>Alteromonadales</taxon>
        <taxon>Alteromonadaceae</taxon>
        <taxon>Catenovulum</taxon>
    </lineage>
</organism>
<gene>
    <name evidence="1" type="ORF">OLW01_17575</name>
</gene>
<dbReference type="Proteomes" id="UP001163726">
    <property type="component" value="Plasmid pCadTS8_2"/>
</dbReference>
<keyword evidence="2" id="KW-1185">Reference proteome</keyword>
<dbReference type="RefSeq" id="WP_268076808.1">
    <property type="nucleotide sequence ID" value="NZ_CP109967.1"/>
</dbReference>
<geneLocation type="plasmid" evidence="1 2">
    <name>pCadTS8_2</name>
</geneLocation>
<accession>A0ABY7ATW7</accession>
<sequence length="289" mass="33182">MNLRHRHFISIFVFNFSLLFSGCLTAKSVDINISVSHAVYLTYQKWTQNTSCAQIDTFSGDFVPRSAIELVIFCKALQASGLEYKLNIIESGNYSRNLWLLINQGFHSVGETVWRKEAENIAVYISEPIFAKNEFEKALFTTRNHQLLSIPPTLLAKQLKHFVGITPQHWIYDWQALEKITPIRVDAPNQISIHRMLLAKRADFCFGEFSHSMNFQFEDMSLVNLPGVKIVFPDSRHFIITKQAPNAKQIFEALNKGIVILKKQNVIDKIWVNTGVINPLAKKWLTLNQ</sequence>
<keyword evidence="1" id="KW-0614">Plasmid</keyword>
<proteinExistence type="predicted"/>